<dbReference type="InterPro" id="IPR037047">
    <property type="entry name" value="PITH_dom_sf"/>
</dbReference>
<dbReference type="InterPro" id="IPR010400">
    <property type="entry name" value="PITH_dom"/>
</dbReference>
<dbReference type="SMR" id="A0A8H6BYM1"/>
<dbReference type="Gene3D" id="2.60.120.470">
    <property type="entry name" value="PITH domain"/>
    <property type="match status" value="1"/>
</dbReference>
<keyword evidence="1" id="KW-1015">Disulfide bond</keyword>
<feature type="domain" description="PITH" evidence="3">
    <location>
        <begin position="132"/>
        <end position="327"/>
    </location>
</feature>
<evidence type="ECO:0000259" key="2">
    <source>
        <dbReference type="PROSITE" id="PS51352"/>
    </source>
</evidence>
<dbReference type="SUPFAM" id="SSF52833">
    <property type="entry name" value="Thioredoxin-like"/>
    <property type="match status" value="1"/>
</dbReference>
<dbReference type="AlphaFoldDB" id="A0A8H6BYM1"/>
<reference evidence="4 5" key="1">
    <citation type="submission" date="2020-03" db="EMBL/GenBank/DDBJ databases">
        <title>FDA dAtabase for Regulatory Grade micrObial Sequences (FDA-ARGOS): Supporting development and validation of Infectious Disease Dx tests.</title>
        <authorList>
            <person name="Campos J."/>
            <person name="Goldberg B."/>
            <person name="Tallon L."/>
            <person name="Sadzewicz L."/>
            <person name="Vavikolanu K."/>
            <person name="Mehta A."/>
            <person name="Aluvathingal J."/>
            <person name="Nadendla S."/>
            <person name="Nandy P."/>
            <person name="Geyer C."/>
            <person name="Yan Y."/>
            <person name="Sichtig H."/>
        </authorList>
    </citation>
    <scope>NUCLEOTIDE SEQUENCE [LARGE SCALE GENOMIC DNA]</scope>
    <source>
        <strain evidence="4 5">FDAARGOS_656</strain>
    </source>
</reference>
<dbReference type="PANTHER" id="PTHR46115">
    <property type="entry name" value="THIOREDOXIN-LIKE PROTEIN 1"/>
    <property type="match status" value="1"/>
</dbReference>
<dbReference type="InterPro" id="IPR017937">
    <property type="entry name" value="Thioredoxin_CS"/>
</dbReference>
<evidence type="ECO:0000313" key="4">
    <source>
        <dbReference type="EMBL" id="KAF6070238.1"/>
    </source>
</evidence>
<dbReference type="PROSITE" id="PS00194">
    <property type="entry name" value="THIOREDOXIN_1"/>
    <property type="match status" value="1"/>
</dbReference>
<dbReference type="InterPro" id="IPR008979">
    <property type="entry name" value="Galactose-bd-like_sf"/>
</dbReference>
<gene>
    <name evidence="4" type="ORF">FOB64_002320</name>
</gene>
<dbReference type="EMBL" id="JABWAD010000027">
    <property type="protein sequence ID" value="KAF6070238.1"/>
    <property type="molecule type" value="Genomic_DNA"/>
</dbReference>
<name>A0A8H6BYM1_CANAX</name>
<dbReference type="PROSITE" id="PS51532">
    <property type="entry name" value="PITH"/>
    <property type="match status" value="1"/>
</dbReference>
<dbReference type="InterPro" id="IPR013766">
    <property type="entry name" value="Thioredoxin_domain"/>
</dbReference>
<sequence length="327" mass="36909">MSIKFVKSSKDFEGYLKNNTHLVLNFTASWCGPCQAIKPVIDQAYGQFQNVEIVRIDLDSQRELASKYNITSVPTFVFLETGKEVDRIQGANPQALITKLQEFNTKANGQKRRGNGTASEDLITQNSSLKDIKPLIPKNFEILNATIDYSGYEVLNCLPLYKDSKTKHVVSLDNTDKSAVISDSDSQLLFYIPFLNISKIYSILVKVKSTKTYKEVDESALDVDSDDLDEIQPPNLIKVWCNTQSILSFDEASADTSAPHIEKVSTNDEEQWLDIKFKFVRFQNVQNLTIFVDGEDEDYHTVIEKIVIVGVNGESKEQGKINQIDDE</sequence>
<comment type="caution">
    <text evidence="4">The sequence shown here is derived from an EMBL/GenBank/DDBJ whole genome shotgun (WGS) entry which is preliminary data.</text>
</comment>
<dbReference type="Proteomes" id="UP000536275">
    <property type="component" value="Unassembled WGS sequence"/>
</dbReference>
<organism evidence="4 5">
    <name type="scientific">Candida albicans</name>
    <name type="common">Yeast</name>
    <dbReference type="NCBI Taxonomy" id="5476"/>
    <lineage>
        <taxon>Eukaryota</taxon>
        <taxon>Fungi</taxon>
        <taxon>Dikarya</taxon>
        <taxon>Ascomycota</taxon>
        <taxon>Saccharomycotina</taxon>
        <taxon>Pichiomycetes</taxon>
        <taxon>Debaryomycetaceae</taxon>
        <taxon>Candida/Lodderomyces clade</taxon>
        <taxon>Candida</taxon>
    </lineage>
</organism>
<evidence type="ECO:0000313" key="5">
    <source>
        <dbReference type="Proteomes" id="UP000536275"/>
    </source>
</evidence>
<dbReference type="PROSITE" id="PS51352">
    <property type="entry name" value="THIOREDOXIN_2"/>
    <property type="match status" value="1"/>
</dbReference>
<evidence type="ECO:0000256" key="1">
    <source>
        <dbReference type="ARBA" id="ARBA00023157"/>
    </source>
</evidence>
<dbReference type="SUPFAM" id="SSF49785">
    <property type="entry name" value="Galactose-binding domain-like"/>
    <property type="match status" value="1"/>
</dbReference>
<dbReference type="Pfam" id="PF06201">
    <property type="entry name" value="PITH"/>
    <property type="match status" value="1"/>
</dbReference>
<dbReference type="GO" id="GO:0005737">
    <property type="term" value="C:cytoplasm"/>
    <property type="evidence" value="ECO:0007669"/>
    <property type="project" value="UniProtKB-ARBA"/>
</dbReference>
<accession>A0A8H6BYM1</accession>
<dbReference type="CDD" id="cd02947">
    <property type="entry name" value="TRX_family"/>
    <property type="match status" value="1"/>
</dbReference>
<dbReference type="InterPro" id="IPR036249">
    <property type="entry name" value="Thioredoxin-like_sf"/>
</dbReference>
<proteinExistence type="predicted"/>
<feature type="domain" description="Thioredoxin" evidence="2">
    <location>
        <begin position="1"/>
        <end position="105"/>
    </location>
</feature>
<evidence type="ECO:0000259" key="3">
    <source>
        <dbReference type="PROSITE" id="PS51532"/>
    </source>
</evidence>
<dbReference type="Gene3D" id="3.40.30.10">
    <property type="entry name" value="Glutaredoxin"/>
    <property type="match status" value="1"/>
</dbReference>
<dbReference type="Pfam" id="PF00085">
    <property type="entry name" value="Thioredoxin"/>
    <property type="match status" value="1"/>
</dbReference>
<protein>
    <submittedName>
        <fullName evidence="4">PITH domain family protein</fullName>
    </submittedName>
</protein>